<feature type="region of interest" description="Disordered" evidence="6">
    <location>
        <begin position="425"/>
        <end position="511"/>
    </location>
</feature>
<feature type="region of interest" description="Disordered" evidence="6">
    <location>
        <begin position="137"/>
        <end position="190"/>
    </location>
</feature>
<dbReference type="InterPro" id="IPR045119">
    <property type="entry name" value="SUN1-5"/>
</dbReference>
<evidence type="ECO:0000256" key="5">
    <source>
        <dbReference type="SAM" id="Coils"/>
    </source>
</evidence>
<proteinExistence type="predicted"/>
<dbReference type="PANTHER" id="PTHR12911:SF8">
    <property type="entry name" value="KLAROID PROTEIN-RELATED"/>
    <property type="match status" value="1"/>
</dbReference>
<evidence type="ECO:0000256" key="1">
    <source>
        <dbReference type="ARBA" id="ARBA00004370"/>
    </source>
</evidence>
<dbReference type="PANTHER" id="PTHR12911">
    <property type="entry name" value="SAD1/UNC-84-LIKE PROTEIN-RELATED"/>
    <property type="match status" value="1"/>
</dbReference>
<dbReference type="PROSITE" id="PS51469">
    <property type="entry name" value="SUN"/>
    <property type="match status" value="1"/>
</dbReference>
<feature type="compositionally biased region" description="Basic residues" evidence="6">
    <location>
        <begin position="368"/>
        <end position="381"/>
    </location>
</feature>
<organism evidence="8 9">
    <name type="scientific">Puccinia sorghi</name>
    <dbReference type="NCBI Taxonomy" id="27349"/>
    <lineage>
        <taxon>Eukaryota</taxon>
        <taxon>Fungi</taxon>
        <taxon>Dikarya</taxon>
        <taxon>Basidiomycota</taxon>
        <taxon>Pucciniomycotina</taxon>
        <taxon>Pucciniomycetes</taxon>
        <taxon>Pucciniales</taxon>
        <taxon>Pucciniaceae</taxon>
        <taxon>Puccinia</taxon>
    </lineage>
</organism>
<sequence>MAPPCALRGSAAEKGTANYLHSEITKNGQQQMFSTETPPHSRRKSFKAFTKQLVNPTLRQQHQPLPNPSSMSDRIPLDQNNNSNSKTNNTENHQLPPSATLILGQTSKINPRLPRPSATAISLSSVPYSYAYGAAGSPPQPGTKKPFNSAQTVDTTDSISPRSRSSRGRQAPTYPDDMSVASASSDKNAPEPAHIRYARLNQRLQNTGSANAPNPALPKVVVPKPSSTLLNDTSVNIASAFERAQLASRTKNNSSNHNTNADQQAQQNNNNDNHHTRPEIHQDRQNLTASIDQDNIQYTNNEQLNENQQLNKKRKKNRRSIDPSYRYRPGDSATSDSEAGEGIADKRMRREKKARLEQEKLDAQPGTAKKRAVSKRRRTSSRRSNGSDDLTDSNEDTGPVRYCLLLIFCEQWAYLFSQFSDASERENTHRRNDGPSRDPPEVGLARPGRQSVQRIDTDITHHPARKSQPSATFYLSDPEASQPPEGEGSRDQSHDHELTAGTTEESSRSVLRLSGDSYDFAEEERIVRALGDQIRQQPQSAADASIDDGSTSERHRQESSANSSWAGPSRDRTRSDEASHHSDAGMREIEEIVASSRQAARRKPEKPRVLPLPLPHQKKAISPIAEETAHELREQPKTSLFTSMLDGLGSRCGKQLATLLSFIFQHEFWNRFTWLVLLGSTVLALLISLVSHILILSRGLISSLLTRHFSPPFYLLRCADSYNTGDINFSLLPLFSSSKRTSPTFSAPMAEIHDLAELIERLRSLESVVSTISVEQHQDSQNLQQSIIRDKKELDYKVGRLELKLEEEEKVRSGLEDKVQRKLDQGVKGLRSDLESVIIGHRHDHGQLEKLKQVLDGLGGRLESLDSSNSNSVTREEARVMIEQLWSVKGRDGFADADNLKQAVLKATLKQIEQDGYVTKTEIGQLLESELRVMGAGFEQQLDSRLEKIRQELNAPRSRTRNLDANVGGGAVMESVQEMIEEAIERYSQDGIGKRDFALYSGGARVIPQLTSKTYEISVKTWSQKFIGFITGAESVIRGRGPITALSPEVELGKCWPIPGSTGQLAVYLSRKILITEVSIEHVSKSLAYELDSSPREIEVWSIDDSKKLLDIVYDPNLPSRIQTFAIPSELNYLTSTSADSDDDQAVSSSHQDDHLPTHTAPILRQGVLFKIKSNHGNPYYTCIYRIRVHGLMESELNSK</sequence>
<keyword evidence="5" id="KW-0175">Coiled coil</keyword>
<dbReference type="InterPro" id="IPR012919">
    <property type="entry name" value="SUN_dom"/>
</dbReference>
<evidence type="ECO:0000256" key="4">
    <source>
        <dbReference type="ARBA" id="ARBA00023136"/>
    </source>
</evidence>
<dbReference type="Gene3D" id="2.60.120.260">
    <property type="entry name" value="Galactose-binding domain-like"/>
    <property type="match status" value="1"/>
</dbReference>
<comment type="caution">
    <text evidence="8">The sequence shown here is derived from an EMBL/GenBank/DDBJ whole genome shotgun (WGS) entry which is preliminary data.</text>
</comment>
<feature type="compositionally biased region" description="Basic and acidic residues" evidence="6">
    <location>
        <begin position="425"/>
        <end position="440"/>
    </location>
</feature>
<feature type="compositionally biased region" description="Low complexity" evidence="6">
    <location>
        <begin position="300"/>
        <end position="310"/>
    </location>
</feature>
<accession>A0A0L6UBD3</accession>
<feature type="region of interest" description="Disordered" evidence="6">
    <location>
        <begin position="248"/>
        <end position="278"/>
    </location>
</feature>
<protein>
    <recommendedName>
        <fullName evidence="7">SUN domain-containing protein</fullName>
    </recommendedName>
</protein>
<evidence type="ECO:0000256" key="3">
    <source>
        <dbReference type="ARBA" id="ARBA00022989"/>
    </source>
</evidence>
<dbReference type="GO" id="GO:0034993">
    <property type="term" value="C:meiotic nuclear membrane microtubule tethering complex"/>
    <property type="evidence" value="ECO:0007669"/>
    <property type="project" value="TreeGrafter"/>
</dbReference>
<feature type="compositionally biased region" description="Polar residues" evidence="6">
    <location>
        <begin position="52"/>
        <end position="72"/>
    </location>
</feature>
<gene>
    <name evidence="8" type="ORF">VP01_774g2</name>
</gene>
<comment type="subcellular location">
    <subcellularLocation>
        <location evidence="1">Membrane</location>
    </subcellularLocation>
</comment>
<evidence type="ECO:0000256" key="2">
    <source>
        <dbReference type="ARBA" id="ARBA00022692"/>
    </source>
</evidence>
<feature type="region of interest" description="Disordered" evidence="6">
    <location>
        <begin position="23"/>
        <end position="97"/>
    </location>
</feature>
<dbReference type="STRING" id="27349.A0A0L6UBD3"/>
<feature type="compositionally biased region" description="Low complexity" evidence="6">
    <location>
        <begin position="256"/>
        <end position="271"/>
    </location>
</feature>
<keyword evidence="3" id="KW-1133">Transmembrane helix</keyword>
<keyword evidence="9" id="KW-1185">Reference proteome</keyword>
<feature type="compositionally biased region" description="Low complexity" evidence="6">
    <location>
        <begin position="80"/>
        <end position="92"/>
    </location>
</feature>
<dbReference type="EMBL" id="LAVV01013216">
    <property type="protein sequence ID" value="KNZ45844.1"/>
    <property type="molecule type" value="Genomic_DNA"/>
</dbReference>
<dbReference type="VEuPathDB" id="FungiDB:VP01_774g2"/>
<dbReference type="Pfam" id="PF07738">
    <property type="entry name" value="Sad1_UNC"/>
    <property type="match status" value="2"/>
</dbReference>
<keyword evidence="2" id="KW-0812">Transmembrane</keyword>
<feature type="coiled-coil region" evidence="5">
    <location>
        <begin position="791"/>
        <end position="825"/>
    </location>
</feature>
<dbReference type="AlphaFoldDB" id="A0A0L6UBD3"/>
<feature type="compositionally biased region" description="Basic and acidic residues" evidence="6">
    <location>
        <begin position="569"/>
        <end position="587"/>
    </location>
</feature>
<dbReference type="GO" id="GO:0043495">
    <property type="term" value="F:protein-membrane adaptor activity"/>
    <property type="evidence" value="ECO:0007669"/>
    <property type="project" value="TreeGrafter"/>
</dbReference>
<feature type="domain" description="SUN" evidence="7">
    <location>
        <begin position="1003"/>
        <end position="1194"/>
    </location>
</feature>
<name>A0A0L6UBD3_9BASI</name>
<evidence type="ECO:0000313" key="9">
    <source>
        <dbReference type="Proteomes" id="UP000037035"/>
    </source>
</evidence>
<feature type="compositionally biased region" description="Basic and acidic residues" evidence="6">
    <location>
        <begin position="343"/>
        <end position="362"/>
    </location>
</feature>
<feature type="compositionally biased region" description="Polar residues" evidence="6">
    <location>
        <begin position="25"/>
        <end position="38"/>
    </location>
</feature>
<feature type="region of interest" description="Disordered" evidence="6">
    <location>
        <begin position="531"/>
        <end position="587"/>
    </location>
</feature>
<evidence type="ECO:0000256" key="6">
    <source>
        <dbReference type="SAM" id="MobiDB-lite"/>
    </source>
</evidence>
<reference evidence="8 9" key="1">
    <citation type="submission" date="2015-08" db="EMBL/GenBank/DDBJ databases">
        <title>Next Generation Sequencing and Analysis of the Genome of Puccinia sorghi L Schw, the Causal Agent of Maize Common Rust.</title>
        <authorList>
            <person name="Rochi L."/>
            <person name="Burguener G."/>
            <person name="Darino M."/>
            <person name="Turjanski A."/>
            <person name="Kreff E."/>
            <person name="Dieguez M.J."/>
            <person name="Sacco F."/>
        </authorList>
    </citation>
    <scope>NUCLEOTIDE SEQUENCE [LARGE SCALE GENOMIC DNA]</scope>
    <source>
        <strain evidence="8 9">RO10H11247</strain>
    </source>
</reference>
<keyword evidence="4" id="KW-0472">Membrane</keyword>
<dbReference type="Proteomes" id="UP000037035">
    <property type="component" value="Unassembled WGS sequence"/>
</dbReference>
<feature type="region of interest" description="Disordered" evidence="6">
    <location>
        <begin position="298"/>
        <end position="396"/>
    </location>
</feature>
<feature type="compositionally biased region" description="Basic and acidic residues" evidence="6">
    <location>
        <begin position="487"/>
        <end position="498"/>
    </location>
</feature>
<dbReference type="OrthoDB" id="2504740at2759"/>
<evidence type="ECO:0000313" key="8">
    <source>
        <dbReference type="EMBL" id="KNZ45844.1"/>
    </source>
</evidence>
<evidence type="ECO:0000259" key="7">
    <source>
        <dbReference type="PROSITE" id="PS51469"/>
    </source>
</evidence>
<feature type="compositionally biased region" description="Polar residues" evidence="6">
    <location>
        <begin position="146"/>
        <end position="157"/>
    </location>
</feature>
<feature type="region of interest" description="Disordered" evidence="6">
    <location>
        <begin position="1138"/>
        <end position="1158"/>
    </location>
</feature>